<dbReference type="EMBL" id="KV448766">
    <property type="protein sequence ID" value="OAX33452.1"/>
    <property type="molecule type" value="Genomic_DNA"/>
</dbReference>
<dbReference type="Proteomes" id="UP000092154">
    <property type="component" value="Unassembled WGS sequence"/>
</dbReference>
<evidence type="ECO:0000313" key="2">
    <source>
        <dbReference type="Proteomes" id="UP000092154"/>
    </source>
</evidence>
<keyword evidence="2" id="KW-1185">Reference proteome</keyword>
<proteinExistence type="predicted"/>
<reference evidence="1 2" key="1">
    <citation type="submission" date="2016-06" db="EMBL/GenBank/DDBJ databases">
        <title>Comparative genomics of the ectomycorrhizal sister species Rhizopogon vinicolor and Rhizopogon vesiculosus (Basidiomycota: Boletales) reveals a divergence of the mating type B locus.</title>
        <authorList>
            <consortium name="DOE Joint Genome Institute"/>
            <person name="Mujic A.B."/>
            <person name="Kuo A."/>
            <person name="Tritt A."/>
            <person name="Lipzen A."/>
            <person name="Chen C."/>
            <person name="Johnson J."/>
            <person name="Sharma A."/>
            <person name="Barry K."/>
            <person name="Grigoriev I.V."/>
            <person name="Spatafora J.W."/>
        </authorList>
    </citation>
    <scope>NUCLEOTIDE SEQUENCE [LARGE SCALE GENOMIC DNA]</scope>
    <source>
        <strain evidence="1 2">AM-OR11-026</strain>
    </source>
</reference>
<accession>A0A1B7MLI4</accession>
<sequence>SRANGLVEHPHFDLCQALFKATDGNQSRWSSVFLSVIWADHVTTWRCMGCSSYFAATSTQPLLPLDIIEATYLVPLPEALMDSTQLIA</sequence>
<organism evidence="1 2">
    <name type="scientific">Rhizopogon vinicolor AM-OR11-026</name>
    <dbReference type="NCBI Taxonomy" id="1314800"/>
    <lineage>
        <taxon>Eukaryota</taxon>
        <taxon>Fungi</taxon>
        <taxon>Dikarya</taxon>
        <taxon>Basidiomycota</taxon>
        <taxon>Agaricomycotina</taxon>
        <taxon>Agaricomycetes</taxon>
        <taxon>Agaricomycetidae</taxon>
        <taxon>Boletales</taxon>
        <taxon>Suillineae</taxon>
        <taxon>Rhizopogonaceae</taxon>
        <taxon>Rhizopogon</taxon>
    </lineage>
</organism>
<dbReference type="AlphaFoldDB" id="A0A1B7MLI4"/>
<dbReference type="STRING" id="1314800.A0A1B7MLI4"/>
<dbReference type="InParanoid" id="A0A1B7MLI4"/>
<feature type="non-terminal residue" evidence="1">
    <location>
        <position position="1"/>
    </location>
</feature>
<protein>
    <submittedName>
        <fullName evidence="1">Uncharacterized protein</fullName>
    </submittedName>
</protein>
<gene>
    <name evidence="1" type="ORF">K503DRAFT_653918</name>
</gene>
<dbReference type="OrthoDB" id="444848at2759"/>
<feature type="non-terminal residue" evidence="1">
    <location>
        <position position="88"/>
    </location>
</feature>
<evidence type="ECO:0000313" key="1">
    <source>
        <dbReference type="EMBL" id="OAX33452.1"/>
    </source>
</evidence>
<name>A0A1B7MLI4_9AGAM</name>